<gene>
    <name evidence="1" type="ORF">NC99_35440</name>
</gene>
<protein>
    <submittedName>
        <fullName evidence="1">Uncharacterized protein</fullName>
    </submittedName>
</protein>
<accession>A0A0L8V5A7</accession>
<dbReference type="Proteomes" id="UP000036958">
    <property type="component" value="Unassembled WGS sequence"/>
</dbReference>
<evidence type="ECO:0000313" key="2">
    <source>
        <dbReference type="Proteomes" id="UP000036958"/>
    </source>
</evidence>
<dbReference type="AlphaFoldDB" id="A0A0L8V5A7"/>
<reference evidence="2" key="1">
    <citation type="submission" date="2015-07" db="EMBL/GenBank/DDBJ databases">
        <title>Genome sequencing of Sunxiuqinia dokdonensis strain SK.</title>
        <authorList>
            <person name="Ahn S."/>
            <person name="Kim B.-C."/>
        </authorList>
    </citation>
    <scope>NUCLEOTIDE SEQUENCE [LARGE SCALE GENOMIC DNA]</scope>
    <source>
        <strain evidence="2">SK</strain>
    </source>
</reference>
<proteinExistence type="predicted"/>
<comment type="caution">
    <text evidence="1">The sequence shown here is derived from an EMBL/GenBank/DDBJ whole genome shotgun (WGS) entry which is preliminary data.</text>
</comment>
<keyword evidence="2" id="KW-1185">Reference proteome</keyword>
<evidence type="ECO:0000313" key="1">
    <source>
        <dbReference type="EMBL" id="KOH43624.1"/>
    </source>
</evidence>
<dbReference type="EMBL" id="LGIA01000181">
    <property type="protein sequence ID" value="KOH43624.1"/>
    <property type="molecule type" value="Genomic_DNA"/>
</dbReference>
<name>A0A0L8V5A7_9BACT</name>
<organism evidence="1 2">
    <name type="scientific">Sunxiuqinia dokdonensis</name>
    <dbReference type="NCBI Taxonomy" id="1409788"/>
    <lineage>
        <taxon>Bacteria</taxon>
        <taxon>Pseudomonadati</taxon>
        <taxon>Bacteroidota</taxon>
        <taxon>Bacteroidia</taxon>
        <taxon>Marinilabiliales</taxon>
        <taxon>Prolixibacteraceae</taxon>
        <taxon>Sunxiuqinia</taxon>
    </lineage>
</organism>
<dbReference type="STRING" id="1409788.NC99_35440"/>
<sequence>MFDTKTTRSVSLFANRQLVRNSRNLELGIQTSPRLPSVAWDLKPGI</sequence>